<dbReference type="SUPFAM" id="SSF51395">
    <property type="entry name" value="FMN-linked oxidoreductases"/>
    <property type="match status" value="1"/>
</dbReference>
<organism evidence="7 8">
    <name type="scientific">Streptantibioticus rubrisoli</name>
    <dbReference type="NCBI Taxonomy" id="1387313"/>
    <lineage>
        <taxon>Bacteria</taxon>
        <taxon>Bacillati</taxon>
        <taxon>Actinomycetota</taxon>
        <taxon>Actinomycetes</taxon>
        <taxon>Kitasatosporales</taxon>
        <taxon>Streptomycetaceae</taxon>
        <taxon>Streptantibioticus</taxon>
    </lineage>
</organism>
<dbReference type="EMBL" id="JANFNH010000002">
    <property type="protein sequence ID" value="MCQ4041309.1"/>
    <property type="molecule type" value="Genomic_DNA"/>
</dbReference>
<dbReference type="Gene3D" id="3.20.20.70">
    <property type="entry name" value="Aldolase class I"/>
    <property type="match status" value="1"/>
</dbReference>
<dbReference type="Proteomes" id="UP001206206">
    <property type="component" value="Unassembled WGS sequence"/>
</dbReference>
<gene>
    <name evidence="7" type="ORF">NON19_04510</name>
</gene>
<keyword evidence="8" id="KW-1185">Reference proteome</keyword>
<evidence type="ECO:0000256" key="4">
    <source>
        <dbReference type="ARBA" id="ARBA00023002"/>
    </source>
</evidence>
<evidence type="ECO:0000259" key="6">
    <source>
        <dbReference type="PROSITE" id="PS51349"/>
    </source>
</evidence>
<dbReference type="CDD" id="cd02809">
    <property type="entry name" value="alpha_hydroxyacid_oxid_FMN"/>
    <property type="match status" value="1"/>
</dbReference>
<evidence type="ECO:0000256" key="2">
    <source>
        <dbReference type="ARBA" id="ARBA00022630"/>
    </source>
</evidence>
<keyword evidence="4" id="KW-0560">Oxidoreductase</keyword>
<dbReference type="InterPro" id="IPR037396">
    <property type="entry name" value="FMN_HAD"/>
</dbReference>
<name>A0ABT1P7F2_9ACTN</name>
<accession>A0ABT1P7F2</accession>
<dbReference type="PANTHER" id="PTHR10578:SF107">
    <property type="entry name" value="2-HYDROXYACID OXIDASE 1"/>
    <property type="match status" value="1"/>
</dbReference>
<dbReference type="PANTHER" id="PTHR10578">
    <property type="entry name" value="S -2-HYDROXY-ACID OXIDASE-RELATED"/>
    <property type="match status" value="1"/>
</dbReference>
<sequence>MTGTTVASTPQAATDRPRGAAPLNLADYRAAALKILPTAAFDYLEGGAADEHTVRWNHEAYQRLALLPRVLAGHVGAHTGCSVFGTALDSPILLAPAASHRLFHPGAEAATAHGAAAAGALMTVSTFSSQTVEEIGATATGPWWFQLYVQRDRALTAELVRRAAAAGARACVVTVDTPVTGVRERDLRNGFALPSHGTPANLAHVQGSSTHGAIHDPRIDPAVGWDDLERLRAVCGLPVLAKGILRAEDAQRAADAGFGVWVSNHGGRNLDTAAATLSALPAIAERVAGRVPVIVDGGIRRGTDVVKALALGADAVAIGRPYVWGLAVGGADGVRDVVQTLRRETELAMALVGAATLDDLTADLVVPAGVHRP</sequence>
<protein>
    <submittedName>
        <fullName evidence="7">Alpha-hydroxy-acid oxidizing protein</fullName>
    </submittedName>
</protein>
<comment type="caution">
    <text evidence="7">The sequence shown here is derived from an EMBL/GenBank/DDBJ whole genome shotgun (WGS) entry which is preliminary data.</text>
</comment>
<evidence type="ECO:0000313" key="8">
    <source>
        <dbReference type="Proteomes" id="UP001206206"/>
    </source>
</evidence>
<comment type="cofactor">
    <cofactor evidence="1">
        <name>FMN</name>
        <dbReference type="ChEBI" id="CHEBI:58210"/>
    </cofactor>
</comment>
<dbReference type="InterPro" id="IPR012133">
    <property type="entry name" value="Alpha-hydoxy_acid_DH_FMN"/>
</dbReference>
<feature type="domain" description="FMN hydroxy acid dehydrogenase" evidence="6">
    <location>
        <begin position="17"/>
        <end position="370"/>
    </location>
</feature>
<dbReference type="InterPro" id="IPR000262">
    <property type="entry name" value="FMN-dep_DH"/>
</dbReference>
<evidence type="ECO:0000256" key="5">
    <source>
        <dbReference type="ARBA" id="ARBA00024042"/>
    </source>
</evidence>
<evidence type="ECO:0000256" key="3">
    <source>
        <dbReference type="ARBA" id="ARBA00022643"/>
    </source>
</evidence>
<keyword evidence="2" id="KW-0285">Flavoprotein</keyword>
<dbReference type="Pfam" id="PF01070">
    <property type="entry name" value="FMN_dh"/>
    <property type="match status" value="1"/>
</dbReference>
<evidence type="ECO:0000313" key="7">
    <source>
        <dbReference type="EMBL" id="MCQ4041309.1"/>
    </source>
</evidence>
<evidence type="ECO:0000256" key="1">
    <source>
        <dbReference type="ARBA" id="ARBA00001917"/>
    </source>
</evidence>
<dbReference type="PIRSF" id="PIRSF000138">
    <property type="entry name" value="Al-hdrx_acd_dh"/>
    <property type="match status" value="1"/>
</dbReference>
<reference evidence="7 8" key="1">
    <citation type="submission" date="2022-06" db="EMBL/GenBank/DDBJ databases">
        <title>Draft genome sequence of type strain Streptomyces rubrisoli DSM 42083.</title>
        <authorList>
            <person name="Duangmal K."/>
            <person name="Klaysubun C."/>
        </authorList>
    </citation>
    <scope>NUCLEOTIDE SEQUENCE [LARGE SCALE GENOMIC DNA]</scope>
    <source>
        <strain evidence="7 8">DSM 42083</strain>
    </source>
</reference>
<dbReference type="PROSITE" id="PS51349">
    <property type="entry name" value="FMN_HYDROXY_ACID_DH_2"/>
    <property type="match status" value="1"/>
</dbReference>
<comment type="similarity">
    <text evidence="5">Belongs to the FMN-dependent alpha-hydroxy acid dehydrogenase family.</text>
</comment>
<dbReference type="RefSeq" id="WP_255925271.1">
    <property type="nucleotide sequence ID" value="NZ_JANFNH010000002.1"/>
</dbReference>
<keyword evidence="3" id="KW-0288">FMN</keyword>
<proteinExistence type="inferred from homology"/>
<dbReference type="InterPro" id="IPR013785">
    <property type="entry name" value="Aldolase_TIM"/>
</dbReference>